<comment type="caution">
    <text evidence="2">The sequence shown here is derived from an EMBL/GenBank/DDBJ whole genome shotgun (WGS) entry which is preliminary data.</text>
</comment>
<dbReference type="GO" id="GO:0016491">
    <property type="term" value="F:oxidoreductase activity"/>
    <property type="evidence" value="ECO:0007669"/>
    <property type="project" value="TreeGrafter"/>
</dbReference>
<feature type="domain" description="Alcohol dehydrogenase-like N-terminal" evidence="1">
    <location>
        <begin position="29"/>
        <end position="87"/>
    </location>
</feature>
<evidence type="ECO:0000313" key="2">
    <source>
        <dbReference type="EMBL" id="OLP97085.1"/>
    </source>
</evidence>
<dbReference type="InterPro" id="IPR051397">
    <property type="entry name" value="Zn-ADH-like_protein"/>
</dbReference>
<proteinExistence type="predicted"/>
<name>A0A1Q9DPI7_SYMMI</name>
<sequence length="647" mass="70385">MSTKSLALTLTQPKTLELRSVWQDETLRAGQLLVQVEYSSVQPQDGDMFNCTGRFTELELPHVLGVEGVGVVLKSRCETFEEGARIAFILKKFFSDESHGCWQRRLILDEHRAMILRVPAVVGLNQVAACTTSTAAALAFLKYFPPASRIIVTAACGAVGLATMQLGALRGHQMIGLVRGPERAAWIAKELVGCGSITVVDTESPGWIRLACPLTGKGELVAPSPETDAGAGADGLIDGVGGEVLTLAMEELLRVRAIVVRYSAILEEDAARVDAAQQKQRLLVKDGSVEDFMASLDAIQQVEAAFALIADARYRPKAWHVASVKEVVECMKDQPIWTRHATQVVRFPRERDKCEDCVAQGQHVVRTCKDWLEWLAGGLAAAAQGDHVRPRQAASFFCLGGKAVLSGAQGSRLASAALNVFGFGHNPSFWMGAFEEANTLLDRYAQQVFWLHATRLGHTDASVRACGRTAGAEYWVQRRGPEQPLHERGMDWHFDKDEDLLDQKDVVVMPTVGTVTYLSSVGAPLVVLSQPMLDGRGFLLPFSASQVTMFLTRPVFGRHVAFDGQLLHGCPAALAEAGERLSLVVNIWFEHKPLGVSTTGPGSSNSKLPVEAEEVFSTATPLRPIDQEVPRSGKKLTVDFGPWRVAT</sequence>
<dbReference type="InterPro" id="IPR013154">
    <property type="entry name" value="ADH-like_N"/>
</dbReference>
<keyword evidence="3" id="KW-1185">Reference proteome</keyword>
<dbReference type="InterPro" id="IPR036291">
    <property type="entry name" value="NAD(P)-bd_dom_sf"/>
</dbReference>
<organism evidence="2 3">
    <name type="scientific">Symbiodinium microadriaticum</name>
    <name type="common">Dinoflagellate</name>
    <name type="synonym">Zooxanthella microadriatica</name>
    <dbReference type="NCBI Taxonomy" id="2951"/>
    <lineage>
        <taxon>Eukaryota</taxon>
        <taxon>Sar</taxon>
        <taxon>Alveolata</taxon>
        <taxon>Dinophyceae</taxon>
        <taxon>Suessiales</taxon>
        <taxon>Symbiodiniaceae</taxon>
        <taxon>Symbiodinium</taxon>
    </lineage>
</organism>
<dbReference type="PANTHER" id="PTHR43677">
    <property type="entry name" value="SHORT-CHAIN DEHYDROGENASE/REDUCTASE"/>
    <property type="match status" value="1"/>
</dbReference>
<gene>
    <name evidence="2" type="ORF">AK812_SmicGene20636</name>
</gene>
<dbReference type="SUPFAM" id="SSF51735">
    <property type="entry name" value="NAD(P)-binding Rossmann-fold domains"/>
    <property type="match status" value="1"/>
</dbReference>
<accession>A0A1Q9DPI7</accession>
<dbReference type="Pfam" id="PF08240">
    <property type="entry name" value="ADH_N"/>
    <property type="match status" value="1"/>
</dbReference>
<dbReference type="OrthoDB" id="422103at2759"/>
<dbReference type="Gene3D" id="3.90.180.10">
    <property type="entry name" value="Medium-chain alcohol dehydrogenases, catalytic domain"/>
    <property type="match status" value="1"/>
</dbReference>
<dbReference type="Gene3D" id="3.40.50.720">
    <property type="entry name" value="NAD(P)-binding Rossmann-like Domain"/>
    <property type="match status" value="1"/>
</dbReference>
<dbReference type="InterPro" id="IPR011032">
    <property type="entry name" value="GroES-like_sf"/>
</dbReference>
<evidence type="ECO:0000313" key="3">
    <source>
        <dbReference type="Proteomes" id="UP000186817"/>
    </source>
</evidence>
<protein>
    <recommendedName>
        <fullName evidence="1">Alcohol dehydrogenase-like N-terminal domain-containing protein</fullName>
    </recommendedName>
</protein>
<evidence type="ECO:0000259" key="1">
    <source>
        <dbReference type="Pfam" id="PF08240"/>
    </source>
</evidence>
<dbReference type="SUPFAM" id="SSF50129">
    <property type="entry name" value="GroES-like"/>
    <property type="match status" value="1"/>
</dbReference>
<dbReference type="EMBL" id="LSRX01000446">
    <property type="protein sequence ID" value="OLP97085.1"/>
    <property type="molecule type" value="Genomic_DNA"/>
</dbReference>
<dbReference type="AlphaFoldDB" id="A0A1Q9DPI7"/>
<dbReference type="PANTHER" id="PTHR43677:SF4">
    <property type="entry name" value="QUINONE OXIDOREDUCTASE-LIKE PROTEIN 2"/>
    <property type="match status" value="1"/>
</dbReference>
<reference evidence="2 3" key="1">
    <citation type="submission" date="2016-02" db="EMBL/GenBank/DDBJ databases">
        <title>Genome analysis of coral dinoflagellate symbionts highlights evolutionary adaptations to a symbiotic lifestyle.</title>
        <authorList>
            <person name="Aranda M."/>
            <person name="Li Y."/>
            <person name="Liew Y.J."/>
            <person name="Baumgarten S."/>
            <person name="Simakov O."/>
            <person name="Wilson M."/>
            <person name="Piel J."/>
            <person name="Ashoor H."/>
            <person name="Bougouffa S."/>
            <person name="Bajic V.B."/>
            <person name="Ryu T."/>
            <person name="Ravasi T."/>
            <person name="Bayer T."/>
            <person name="Micklem G."/>
            <person name="Kim H."/>
            <person name="Bhak J."/>
            <person name="Lajeunesse T.C."/>
            <person name="Voolstra C.R."/>
        </authorList>
    </citation>
    <scope>NUCLEOTIDE SEQUENCE [LARGE SCALE GENOMIC DNA]</scope>
    <source>
        <strain evidence="2 3">CCMP2467</strain>
    </source>
</reference>
<dbReference type="Proteomes" id="UP000186817">
    <property type="component" value="Unassembled WGS sequence"/>
</dbReference>